<dbReference type="GO" id="GO:0015030">
    <property type="term" value="C:Cajal body"/>
    <property type="evidence" value="ECO:0007669"/>
    <property type="project" value="TreeGrafter"/>
</dbReference>
<dbReference type="EMBL" id="WHWC01000017">
    <property type="protein sequence ID" value="KAG8366017.1"/>
    <property type="molecule type" value="Genomic_DNA"/>
</dbReference>
<dbReference type="InterPro" id="IPR024822">
    <property type="entry name" value="Coilin"/>
</dbReference>
<feature type="domain" description="Coilin N-terminal" evidence="2">
    <location>
        <begin position="6"/>
        <end position="200"/>
    </location>
</feature>
<feature type="compositionally biased region" description="Polar residues" evidence="1">
    <location>
        <begin position="820"/>
        <end position="835"/>
    </location>
</feature>
<evidence type="ECO:0000259" key="2">
    <source>
        <dbReference type="Pfam" id="PF15862"/>
    </source>
</evidence>
<feature type="compositionally biased region" description="Acidic residues" evidence="1">
    <location>
        <begin position="137"/>
        <end position="158"/>
    </location>
</feature>
<dbReference type="Proteomes" id="UP000826271">
    <property type="component" value="Unassembled WGS sequence"/>
</dbReference>
<dbReference type="PANTHER" id="PTHR15197:SF0">
    <property type="entry name" value="COILIN"/>
    <property type="match status" value="1"/>
</dbReference>
<feature type="compositionally biased region" description="Basic and acidic residues" evidence="1">
    <location>
        <begin position="252"/>
        <end position="275"/>
    </location>
</feature>
<feature type="region of interest" description="Disordered" evidence="1">
    <location>
        <begin position="476"/>
        <end position="545"/>
    </location>
</feature>
<dbReference type="Pfam" id="PF15862">
    <property type="entry name" value="Coilin_N"/>
    <property type="match status" value="1"/>
</dbReference>
<dbReference type="InterPro" id="IPR056398">
    <property type="entry name" value="Tudor_Coilin"/>
</dbReference>
<feature type="compositionally biased region" description="Basic and acidic residues" evidence="1">
    <location>
        <begin position="235"/>
        <end position="244"/>
    </location>
</feature>
<evidence type="ECO:0000256" key="1">
    <source>
        <dbReference type="SAM" id="MobiDB-lite"/>
    </source>
</evidence>
<feature type="compositionally biased region" description="Basic residues" evidence="1">
    <location>
        <begin position="276"/>
        <end position="287"/>
    </location>
</feature>
<evidence type="ECO:0000313" key="4">
    <source>
        <dbReference type="EMBL" id="KAG8366017.1"/>
    </source>
</evidence>
<feature type="compositionally biased region" description="Basic residues" evidence="1">
    <location>
        <begin position="167"/>
        <end position="183"/>
    </location>
</feature>
<protein>
    <recommendedName>
        <fullName evidence="6">Coilin</fullName>
    </recommendedName>
</protein>
<feature type="compositionally biased region" description="Basic and acidic residues" evidence="1">
    <location>
        <begin position="408"/>
        <end position="421"/>
    </location>
</feature>
<reference evidence="4" key="1">
    <citation type="submission" date="2019-10" db="EMBL/GenBank/DDBJ databases">
        <authorList>
            <person name="Zhang R."/>
            <person name="Pan Y."/>
            <person name="Wang J."/>
            <person name="Ma R."/>
            <person name="Yu S."/>
        </authorList>
    </citation>
    <scope>NUCLEOTIDE SEQUENCE</scope>
    <source>
        <strain evidence="4">LA-IB0</strain>
        <tissue evidence="4">Leaf</tissue>
    </source>
</reference>
<feature type="region of interest" description="Disordered" evidence="1">
    <location>
        <begin position="132"/>
        <end position="287"/>
    </location>
</feature>
<dbReference type="AlphaFoldDB" id="A0AAV6WF39"/>
<dbReference type="GO" id="GO:0030619">
    <property type="term" value="F:U1 snRNA binding"/>
    <property type="evidence" value="ECO:0007669"/>
    <property type="project" value="TreeGrafter"/>
</dbReference>
<evidence type="ECO:0000313" key="5">
    <source>
        <dbReference type="Proteomes" id="UP000826271"/>
    </source>
</evidence>
<gene>
    <name evidence="4" type="ORF">BUALT_Bualt17G0032400</name>
</gene>
<feature type="domain" description="Coilin tudor" evidence="3">
    <location>
        <begin position="536"/>
        <end position="637"/>
    </location>
</feature>
<dbReference type="Pfam" id="PF23086">
    <property type="entry name" value="Tudor_Coilin"/>
    <property type="match status" value="1"/>
</dbReference>
<dbReference type="PANTHER" id="PTHR15197">
    <property type="entry name" value="COILIN P80"/>
    <property type="match status" value="1"/>
</dbReference>
<evidence type="ECO:0000259" key="3">
    <source>
        <dbReference type="Pfam" id="PF23086"/>
    </source>
</evidence>
<accession>A0AAV6WF39</accession>
<feature type="compositionally biased region" description="Basic and acidic residues" evidence="1">
    <location>
        <begin position="512"/>
        <end position="541"/>
    </location>
</feature>
<sequence>MEESKRIRLLFNDDDILSDAQKSDGLDRSWVLLKPNQYGTVSDVASHLLRAFHLHQSCPHGLLLSISGFVLPPFESTCILKDNEIIRVRKRRDILPIEGNNAANEVGKLKGVEKQPVNTGVLLLANEEFEKEKVGYDSDDPEEESEEEDEEGLLEDIEGGNADCQNRKRKATEKLQVSKKKRQRTEATGDVAKDVHIEKVENDRQAGDLKKKKNLSSKESKPDSNVEDNAGNNEENSKLSDKNDASVPGMKRKAEVQENGKETEDAKVAPKETKKVPSRSARRKYVKRRWLREMAKIQKTNATCESEGLRNWKEDQAKAEKNKVDSQSKGLQKWKKHRGDSEKAEVDDQPKGLLHWKQSSQNNPPVKGKKRQKWNRNDYFHKHPNQNGDVHEQQTKNSGGHEQPTENGDEHEQPNNKHGDEQPSQENGGVEEHPNENGSRPAQSNQESDDNEENEVVPIVIRPGHIRFEPLEKEEAVQKNHVPVETFQWNGITSKKKGQQWGKETRSFTPRNDYKNSNKEYSEIPSTEKEKQSDGQLDFDKLPPLPSIPKEGDLIAYRVLELSSTWTPELSAFRVGKVSLFDAESNQTILVPVSEYPIVSNKGDDDEAVDLDSSLYKEDGSLEIDFSTLIDVRMVKNGSSGSGNGENALKTVLPISNDQQSVLPDPEDGEINEGKETQPPNAGSETNGSGSPAGMIWKIQNQKFDSLLVFLAPVQCLWCDEFGHTVRTCTTHSSSLADSCGWLGTTNVVGPTVVPPYADNCDCLGTPNVVGPIVVPPYLENDGLNLWDQVSEALSAKKEQLSKENSWGKTPKKVQLSYENSWGKNAKKVQQSPSRNKWGKNTEKVQPSQENSWGKQNSGGKSWSYKALRGSALGPTMAILRSKNNI</sequence>
<feature type="region of interest" description="Disordered" evidence="1">
    <location>
        <begin position="820"/>
        <end position="861"/>
    </location>
</feature>
<keyword evidence="5" id="KW-1185">Reference proteome</keyword>
<organism evidence="4 5">
    <name type="scientific">Buddleja alternifolia</name>
    <dbReference type="NCBI Taxonomy" id="168488"/>
    <lineage>
        <taxon>Eukaryota</taxon>
        <taxon>Viridiplantae</taxon>
        <taxon>Streptophyta</taxon>
        <taxon>Embryophyta</taxon>
        <taxon>Tracheophyta</taxon>
        <taxon>Spermatophyta</taxon>
        <taxon>Magnoliopsida</taxon>
        <taxon>eudicotyledons</taxon>
        <taxon>Gunneridae</taxon>
        <taxon>Pentapetalae</taxon>
        <taxon>asterids</taxon>
        <taxon>lamiids</taxon>
        <taxon>Lamiales</taxon>
        <taxon>Scrophulariaceae</taxon>
        <taxon>Buddlejeae</taxon>
        <taxon>Buddleja</taxon>
    </lineage>
</organism>
<feature type="compositionally biased region" description="Basic and acidic residues" evidence="1">
    <location>
        <begin position="184"/>
        <end position="209"/>
    </location>
</feature>
<feature type="compositionally biased region" description="Basic and acidic residues" evidence="1">
    <location>
        <begin position="315"/>
        <end position="326"/>
    </location>
</feature>
<dbReference type="GO" id="GO:0000387">
    <property type="term" value="P:spliceosomal snRNP assembly"/>
    <property type="evidence" value="ECO:0007669"/>
    <property type="project" value="TreeGrafter"/>
</dbReference>
<feature type="region of interest" description="Disordered" evidence="1">
    <location>
        <begin position="315"/>
        <end position="461"/>
    </location>
</feature>
<dbReference type="GO" id="GO:0030620">
    <property type="term" value="F:U2 snRNA binding"/>
    <property type="evidence" value="ECO:0007669"/>
    <property type="project" value="TreeGrafter"/>
</dbReference>
<feature type="region of interest" description="Disordered" evidence="1">
    <location>
        <begin position="655"/>
        <end position="694"/>
    </location>
</feature>
<feature type="compositionally biased region" description="Basic and acidic residues" evidence="1">
    <location>
        <begin position="339"/>
        <end position="350"/>
    </location>
</feature>
<proteinExistence type="predicted"/>
<evidence type="ECO:0008006" key="6">
    <source>
        <dbReference type="Google" id="ProtNLM"/>
    </source>
</evidence>
<name>A0AAV6WF39_9LAMI</name>
<feature type="compositionally biased region" description="Polar residues" evidence="1">
    <location>
        <begin position="678"/>
        <end position="690"/>
    </location>
</feature>
<feature type="compositionally biased region" description="Polar residues" evidence="1">
    <location>
        <begin position="844"/>
        <end position="861"/>
    </location>
</feature>
<comment type="caution">
    <text evidence="4">The sequence shown here is derived from an EMBL/GenBank/DDBJ whole genome shotgun (WGS) entry which is preliminary data.</text>
</comment>
<dbReference type="InterPro" id="IPR031722">
    <property type="entry name" value="Coilin_N"/>
</dbReference>